<sequence length="120" mass="12123">MAAGSRASQQTACARWQARDGGRMWKVMVTGPNLDPVETEAPARIWRRGPSSARISVDPAAGTAGAAVAADGQARARAGAVAGVLWGGVAVPANPATATTRASVSASKGAPPARQNSDFR</sequence>
<feature type="compositionally biased region" description="Low complexity" evidence="1">
    <location>
        <begin position="96"/>
        <end position="107"/>
    </location>
</feature>
<evidence type="ECO:0000256" key="1">
    <source>
        <dbReference type="SAM" id="MobiDB-lite"/>
    </source>
</evidence>
<protein>
    <submittedName>
        <fullName evidence="2">Uncharacterized protein</fullName>
    </submittedName>
</protein>
<accession>Q2QV31</accession>
<dbReference type="AlphaFoldDB" id="Q2QV31"/>
<dbReference type="EMBL" id="DP000011">
    <property type="protein sequence ID" value="ABA97225.1"/>
    <property type="molecule type" value="Genomic_DNA"/>
</dbReference>
<gene>
    <name evidence="2" type="ordered locus">LOC_Os12g14210</name>
</gene>
<feature type="region of interest" description="Disordered" evidence="1">
    <location>
        <begin position="96"/>
        <end position="120"/>
    </location>
</feature>
<name>Q2QV31_ORYSJ</name>
<reference evidence="2" key="1">
    <citation type="journal article" date="2005" name="BMC Biol.">
        <title>The sequence of rice chromosomes 11 and 12, rich in disease resistance genes and recent gene duplications.</title>
        <authorList>
            <consortium name="The rice chromosomes 11 and 12 sequencing consortia"/>
        </authorList>
    </citation>
    <scope>NUCLEOTIDE SEQUENCE [LARGE SCALE GENOMIC DNA]</scope>
</reference>
<proteinExistence type="predicted"/>
<reference evidence="2" key="3">
    <citation type="submission" date="2006-01" db="EMBL/GenBank/DDBJ databases">
        <authorList>
            <person name="Buell R."/>
        </authorList>
    </citation>
    <scope>NUCLEOTIDE SEQUENCE</scope>
</reference>
<reference evidence="2" key="2">
    <citation type="submission" date="2005-04" db="EMBL/GenBank/DDBJ databases">
        <authorList>
            <person name="Buell C.R."/>
            <person name="Wing R.A."/>
            <person name="McCombie W.A."/>
            <person name="Ouyang S."/>
        </authorList>
    </citation>
    <scope>NUCLEOTIDE SEQUENCE</scope>
</reference>
<evidence type="ECO:0000313" key="2">
    <source>
        <dbReference type="EMBL" id="ABA97225.1"/>
    </source>
</evidence>
<organism evidence="2">
    <name type="scientific">Oryza sativa subsp. japonica</name>
    <name type="common">Rice</name>
    <dbReference type="NCBI Taxonomy" id="39947"/>
    <lineage>
        <taxon>Eukaryota</taxon>
        <taxon>Viridiplantae</taxon>
        <taxon>Streptophyta</taxon>
        <taxon>Embryophyta</taxon>
        <taxon>Tracheophyta</taxon>
        <taxon>Spermatophyta</taxon>
        <taxon>Magnoliopsida</taxon>
        <taxon>Liliopsida</taxon>
        <taxon>Poales</taxon>
        <taxon>Poaceae</taxon>
        <taxon>BOP clade</taxon>
        <taxon>Oryzoideae</taxon>
        <taxon>Oryzeae</taxon>
        <taxon>Oryzinae</taxon>
        <taxon>Oryza</taxon>
        <taxon>Oryza sativa</taxon>
    </lineage>
</organism>